<feature type="compositionally biased region" description="Polar residues" evidence="5">
    <location>
        <begin position="29"/>
        <end position="43"/>
    </location>
</feature>
<proteinExistence type="predicted"/>
<feature type="compositionally biased region" description="Acidic residues" evidence="5">
    <location>
        <begin position="356"/>
        <end position="366"/>
    </location>
</feature>
<evidence type="ECO:0000259" key="6">
    <source>
        <dbReference type="PROSITE" id="PS51058"/>
    </source>
</evidence>
<feature type="compositionally biased region" description="Basic and acidic residues" evidence="5">
    <location>
        <begin position="59"/>
        <end position="76"/>
    </location>
</feature>
<evidence type="ECO:0000256" key="5">
    <source>
        <dbReference type="SAM" id="MobiDB-lite"/>
    </source>
</evidence>
<feature type="compositionally biased region" description="Low complexity" evidence="5">
    <location>
        <begin position="412"/>
        <end position="445"/>
    </location>
</feature>
<protein>
    <recommendedName>
        <fullName evidence="6">CXXC-type domain-containing protein</fullName>
    </recommendedName>
</protein>
<keyword evidence="2 4" id="KW-0863">Zinc-finger</keyword>
<accession>A0ABD1JWG8</accession>
<dbReference type="Proteomes" id="UP001591681">
    <property type="component" value="Unassembled WGS sequence"/>
</dbReference>
<comment type="caution">
    <text evidence="7">The sequence shown here is derived from an EMBL/GenBank/DDBJ whole genome shotgun (WGS) entry which is preliminary data.</text>
</comment>
<feature type="compositionally biased region" description="Pro residues" evidence="5">
    <location>
        <begin position="97"/>
        <end position="106"/>
    </location>
</feature>
<evidence type="ECO:0000256" key="2">
    <source>
        <dbReference type="ARBA" id="ARBA00022771"/>
    </source>
</evidence>
<dbReference type="Pfam" id="PF02008">
    <property type="entry name" value="zf-CXXC"/>
    <property type="match status" value="2"/>
</dbReference>
<feature type="region of interest" description="Disordered" evidence="5">
    <location>
        <begin position="467"/>
        <end position="486"/>
    </location>
</feature>
<dbReference type="PROSITE" id="PS51058">
    <property type="entry name" value="ZF_CXXC"/>
    <property type="match status" value="2"/>
</dbReference>
<feature type="compositionally biased region" description="Polar residues" evidence="5">
    <location>
        <begin position="383"/>
        <end position="392"/>
    </location>
</feature>
<organism evidence="7 8">
    <name type="scientific">Coilia grayii</name>
    <name type="common">Gray's grenadier anchovy</name>
    <dbReference type="NCBI Taxonomy" id="363190"/>
    <lineage>
        <taxon>Eukaryota</taxon>
        <taxon>Metazoa</taxon>
        <taxon>Chordata</taxon>
        <taxon>Craniata</taxon>
        <taxon>Vertebrata</taxon>
        <taxon>Euteleostomi</taxon>
        <taxon>Actinopterygii</taxon>
        <taxon>Neopterygii</taxon>
        <taxon>Teleostei</taxon>
        <taxon>Clupei</taxon>
        <taxon>Clupeiformes</taxon>
        <taxon>Clupeoidei</taxon>
        <taxon>Engraulidae</taxon>
        <taxon>Coilinae</taxon>
        <taxon>Coilia</taxon>
    </lineage>
</organism>
<evidence type="ECO:0000313" key="7">
    <source>
        <dbReference type="EMBL" id="KAL2091205.1"/>
    </source>
</evidence>
<feature type="region of interest" description="Disordered" evidence="5">
    <location>
        <begin position="29"/>
        <end position="131"/>
    </location>
</feature>
<sequence length="675" mass="74588">MGTRTYQKCEIVLREILFRFRRNNKRTATNSLGAELQQRSLNSQRRDESPSLDAGLSDDSSHLADGSRSRTPDLLHRAPPFGQPSATHQPDPSLAPLSPPSSPEPPPNDHTDSQDTNGHQAESAPSKPGVCRKCGQSFSAATERQKLCLLCRGQGKSQRSIVFRKWIPCGKCRACLTTVDCGTCASCKGAQLNPCKPVRCRKRKCLCPIRKTPFRHEAEQASLAFSVDVLTDIRVSGSELVRRRPPPESDSDEYQPLRDDHDTDEEEDDEDDDGESLRRKRRTCGKCKGCVLMRDCGSCDFCVDKPKFGGSNKKRQKCRLRQCTRQAMRHLLPLQLGEGPLGRMRRKRGRSKEAWEFEFSDNEGEEPSSGRAPSRSVREQRIQKTYSRQAQVTAKPESPLVLNAPTLNAQRPPTLNTQQPPTLNTQHPPTLNTQQPPTLNTQQPPTLNTQQEVAGVHVWGPVVAEVSDRSGGRGWSTVTTETEPTNGSAQLNVEETELSNGNTVVGIEDEDEENGIPTITRIFSLADSGVSGVDLDGELLSLLEGVRGASLPALWLCVLREGPVLRLLQCSKSSPMADTAVHIGPGLRYSVLVQEHPLLATHALYTQHGPRLRTPEQVVALLKDLERHTVCQGIRTTGPAAPNEPLVNVRLATCDFLVPRSRTRCSKCRYPTDDK</sequence>
<feature type="domain" description="CXXC-type" evidence="6">
    <location>
        <begin position="161"/>
        <end position="206"/>
    </location>
</feature>
<dbReference type="EMBL" id="JBHFQA010000011">
    <property type="protein sequence ID" value="KAL2091205.1"/>
    <property type="molecule type" value="Genomic_DNA"/>
</dbReference>
<feature type="region of interest" description="Disordered" evidence="5">
    <location>
        <begin position="339"/>
        <end position="445"/>
    </location>
</feature>
<keyword evidence="1" id="KW-0479">Metal-binding</keyword>
<name>A0ABD1JWG8_9TELE</name>
<keyword evidence="8" id="KW-1185">Reference proteome</keyword>
<reference evidence="7 8" key="1">
    <citation type="submission" date="2024-09" db="EMBL/GenBank/DDBJ databases">
        <title>A chromosome-level genome assembly of Gray's grenadier anchovy, Coilia grayii.</title>
        <authorList>
            <person name="Fu Z."/>
        </authorList>
    </citation>
    <scope>NUCLEOTIDE SEQUENCE [LARGE SCALE GENOMIC DNA]</scope>
    <source>
        <strain evidence="7">G4</strain>
        <tissue evidence="7">Muscle</tissue>
    </source>
</reference>
<feature type="domain" description="CXXC-type" evidence="6">
    <location>
        <begin position="277"/>
        <end position="324"/>
    </location>
</feature>
<feature type="compositionally biased region" description="Polar residues" evidence="5">
    <location>
        <begin position="476"/>
        <end position="486"/>
    </location>
</feature>
<dbReference type="InterPro" id="IPR002857">
    <property type="entry name" value="Znf_CXXC"/>
</dbReference>
<feature type="region of interest" description="Disordered" evidence="5">
    <location>
        <begin position="239"/>
        <end position="276"/>
    </location>
</feature>
<evidence type="ECO:0000313" key="8">
    <source>
        <dbReference type="Proteomes" id="UP001591681"/>
    </source>
</evidence>
<evidence type="ECO:0000256" key="4">
    <source>
        <dbReference type="PROSITE-ProRule" id="PRU00509"/>
    </source>
</evidence>
<gene>
    <name evidence="7" type="ORF">ACEWY4_013468</name>
</gene>
<dbReference type="GO" id="GO:0008270">
    <property type="term" value="F:zinc ion binding"/>
    <property type="evidence" value="ECO:0007669"/>
    <property type="project" value="UniProtKB-KW"/>
</dbReference>
<evidence type="ECO:0000256" key="3">
    <source>
        <dbReference type="ARBA" id="ARBA00022833"/>
    </source>
</evidence>
<feature type="compositionally biased region" description="Acidic residues" evidence="5">
    <location>
        <begin position="262"/>
        <end position="274"/>
    </location>
</feature>
<dbReference type="AlphaFoldDB" id="A0ABD1JWG8"/>
<evidence type="ECO:0000256" key="1">
    <source>
        <dbReference type="ARBA" id="ARBA00022723"/>
    </source>
</evidence>
<keyword evidence="3" id="KW-0862">Zinc</keyword>